<keyword evidence="14" id="KW-1185">Reference proteome</keyword>
<dbReference type="FunFam" id="2.10.25.10:FF:000018">
    <property type="entry name" value="Delta-like 1"/>
    <property type="match status" value="1"/>
</dbReference>
<evidence type="ECO:0000256" key="3">
    <source>
        <dbReference type="ARBA" id="ARBA00022692"/>
    </source>
</evidence>
<evidence type="ECO:0000256" key="5">
    <source>
        <dbReference type="ARBA" id="ARBA00022737"/>
    </source>
</evidence>
<comment type="caution">
    <text evidence="10">Lacks conserved residue(s) required for the propagation of feature annotation.</text>
</comment>
<dbReference type="InterPro" id="IPR000742">
    <property type="entry name" value="EGF"/>
</dbReference>
<dbReference type="PANTHER" id="PTHR24049">
    <property type="entry name" value="CRUMBS FAMILY MEMBER"/>
    <property type="match status" value="1"/>
</dbReference>
<dbReference type="Gene3D" id="2.10.25.10">
    <property type="entry name" value="Laminin"/>
    <property type="match status" value="5"/>
</dbReference>
<evidence type="ECO:0000256" key="11">
    <source>
        <dbReference type="SAM" id="Phobius"/>
    </source>
</evidence>
<dbReference type="InterPro" id="IPR000152">
    <property type="entry name" value="EGF-type_Asp/Asn_hydroxyl_site"/>
</dbReference>
<dbReference type="Ensembl" id="ENSPMGT00000010373.1">
    <property type="protein sequence ID" value="ENSPMGP00000009727.1"/>
    <property type="gene ID" value="ENSPMGG00000008052.1"/>
</dbReference>
<evidence type="ECO:0000313" key="13">
    <source>
        <dbReference type="Ensembl" id="ENSPMGP00000009727.1"/>
    </source>
</evidence>
<dbReference type="PROSITE" id="PS01186">
    <property type="entry name" value="EGF_2"/>
    <property type="match status" value="4"/>
</dbReference>
<keyword evidence="2 10" id="KW-0245">EGF-like domain</keyword>
<reference evidence="13" key="2">
    <citation type="submission" date="2025-09" db="UniProtKB">
        <authorList>
            <consortium name="Ensembl"/>
        </authorList>
    </citation>
    <scope>IDENTIFICATION</scope>
</reference>
<dbReference type="SMART" id="SM00181">
    <property type="entry name" value="EGF"/>
    <property type="match status" value="5"/>
</dbReference>
<proteinExistence type="predicted"/>
<keyword evidence="6 11" id="KW-1133">Transmembrane helix</keyword>
<dbReference type="GO" id="GO:0032991">
    <property type="term" value="C:protein-containing complex"/>
    <property type="evidence" value="ECO:0007669"/>
    <property type="project" value="TreeGrafter"/>
</dbReference>
<dbReference type="FunFam" id="2.10.25.10:FF:000123">
    <property type="entry name" value="Crumbs homolog 1 (Drosophila)"/>
    <property type="match status" value="1"/>
</dbReference>
<dbReference type="InterPro" id="IPR018097">
    <property type="entry name" value="EGF_Ca-bd_CS"/>
</dbReference>
<dbReference type="STRING" id="409849.ENSPMGP00000009727"/>
<dbReference type="PANTHER" id="PTHR24049:SF36">
    <property type="entry name" value="DELTA-LIKE PROTEIN 1 ISOFORM X1"/>
    <property type="match status" value="1"/>
</dbReference>
<dbReference type="SUPFAM" id="SSF57196">
    <property type="entry name" value="EGF/Laminin"/>
    <property type="match status" value="4"/>
</dbReference>
<name>A0A3B3ZYB3_9GOBI</name>
<dbReference type="CDD" id="cd00054">
    <property type="entry name" value="EGF_CA"/>
    <property type="match status" value="3"/>
</dbReference>
<accession>A0A3B3ZYB3</accession>
<dbReference type="AlphaFoldDB" id="A0A3B3ZYB3"/>
<dbReference type="Pfam" id="PF21700">
    <property type="entry name" value="EGF_DL_JAG"/>
    <property type="match status" value="1"/>
</dbReference>
<feature type="disulfide bond" evidence="10">
    <location>
        <begin position="203"/>
        <end position="212"/>
    </location>
</feature>
<dbReference type="GO" id="GO:0007157">
    <property type="term" value="P:heterophilic cell-cell adhesion via plasma membrane cell adhesion molecules"/>
    <property type="evidence" value="ECO:0007669"/>
    <property type="project" value="TreeGrafter"/>
</dbReference>
<feature type="domain" description="EGF-like" evidence="12">
    <location>
        <begin position="177"/>
        <end position="213"/>
    </location>
</feature>
<organism evidence="13 14">
    <name type="scientific">Periophthalmus magnuspinnatus</name>
    <dbReference type="NCBI Taxonomy" id="409849"/>
    <lineage>
        <taxon>Eukaryota</taxon>
        <taxon>Metazoa</taxon>
        <taxon>Chordata</taxon>
        <taxon>Craniata</taxon>
        <taxon>Vertebrata</taxon>
        <taxon>Euteleostomi</taxon>
        <taxon>Actinopterygii</taxon>
        <taxon>Neopterygii</taxon>
        <taxon>Teleostei</taxon>
        <taxon>Neoteleostei</taxon>
        <taxon>Acanthomorphata</taxon>
        <taxon>Gobiaria</taxon>
        <taxon>Gobiiformes</taxon>
        <taxon>Gobioidei</taxon>
        <taxon>Gobiidae</taxon>
        <taxon>Oxudercinae</taxon>
        <taxon>Periophthalmus</taxon>
    </lineage>
</organism>
<dbReference type="FunFam" id="2.10.25.10:FF:000118">
    <property type="entry name" value="protein delta homolog 2"/>
    <property type="match status" value="1"/>
</dbReference>
<evidence type="ECO:0000256" key="9">
    <source>
        <dbReference type="ARBA" id="ARBA00023180"/>
    </source>
</evidence>
<protein>
    <recommendedName>
        <fullName evidence="12">EGF-like domain-containing protein</fullName>
    </recommendedName>
</protein>
<feature type="domain" description="EGF-like" evidence="12">
    <location>
        <begin position="215"/>
        <end position="251"/>
    </location>
</feature>
<dbReference type="SMART" id="SM00179">
    <property type="entry name" value="EGF_CA"/>
    <property type="match status" value="4"/>
</dbReference>
<keyword evidence="9" id="KW-0325">Glycoprotein</keyword>
<evidence type="ECO:0000256" key="2">
    <source>
        <dbReference type="ARBA" id="ARBA00022536"/>
    </source>
</evidence>
<dbReference type="PROSITE" id="PS00010">
    <property type="entry name" value="ASX_HYDROXYL"/>
    <property type="match status" value="2"/>
</dbReference>
<evidence type="ECO:0000256" key="10">
    <source>
        <dbReference type="PROSITE-ProRule" id="PRU00076"/>
    </source>
</evidence>
<evidence type="ECO:0000259" key="12">
    <source>
        <dbReference type="PROSITE" id="PS50026"/>
    </source>
</evidence>
<dbReference type="PROSITE" id="PS01187">
    <property type="entry name" value="EGF_CA"/>
    <property type="match status" value="2"/>
</dbReference>
<evidence type="ECO:0000313" key="14">
    <source>
        <dbReference type="Proteomes" id="UP000261520"/>
    </source>
</evidence>
<dbReference type="Proteomes" id="UP000261520">
    <property type="component" value="Unplaced"/>
</dbReference>
<dbReference type="PROSITE" id="PS50026">
    <property type="entry name" value="EGF_3"/>
    <property type="match status" value="4"/>
</dbReference>
<feature type="domain" description="EGF-like" evidence="12">
    <location>
        <begin position="134"/>
        <end position="175"/>
    </location>
</feature>
<dbReference type="GO" id="GO:0005886">
    <property type="term" value="C:plasma membrane"/>
    <property type="evidence" value="ECO:0007669"/>
    <property type="project" value="TreeGrafter"/>
</dbReference>
<keyword evidence="8 10" id="KW-1015">Disulfide bond</keyword>
<dbReference type="PROSITE" id="PS00022">
    <property type="entry name" value="EGF_1"/>
    <property type="match status" value="5"/>
</dbReference>
<comment type="subcellular location">
    <subcellularLocation>
        <location evidence="1">Membrane</location>
        <topology evidence="1">Single-pass type I membrane protein</topology>
    </subcellularLocation>
</comment>
<keyword evidence="4" id="KW-0732">Signal</keyword>
<dbReference type="GO" id="GO:0005509">
    <property type="term" value="F:calcium ion binding"/>
    <property type="evidence" value="ECO:0007669"/>
    <property type="project" value="InterPro"/>
</dbReference>
<evidence type="ECO:0000256" key="8">
    <source>
        <dbReference type="ARBA" id="ARBA00023157"/>
    </source>
</evidence>
<dbReference type="Pfam" id="PF00008">
    <property type="entry name" value="EGF"/>
    <property type="match status" value="4"/>
</dbReference>
<evidence type="ECO:0000256" key="7">
    <source>
        <dbReference type="ARBA" id="ARBA00023136"/>
    </source>
</evidence>
<reference evidence="13" key="1">
    <citation type="submission" date="2025-08" db="UniProtKB">
        <authorList>
            <consortium name="Ensembl"/>
        </authorList>
    </citation>
    <scope>IDENTIFICATION</scope>
</reference>
<sequence>PPQGCACCGFTNALLHSSVVTSGYFSQCFSSISLNHSAHSPLTSSINKAFSCDPGWEGPLCAHCALMPGCVHGSCELPWQCVCAEGWGGRFCDKDLRACQSAPCLHGGSCVMEDSGDVTCLCADSYHGDRCQLRAGPCHLLRSPCLNGGQCEDQSGFADSFSCRCLSGFSGARCEVDVDDCALSPCANGATCTDGVNRFTCTCASGFSGRFCSVNVDECASRPCANGGRCLDQANGYRCLCRHGYAGPTCLSRAAPANHSERTLRVTLSERGPAPSLSQTQVVTVVTLGAATGALVTLTLLIFFLFCVKGSCCFHLLNTFPSSKRQFIM</sequence>
<keyword evidence="3 11" id="KW-0812">Transmembrane</keyword>
<feature type="transmembrane region" description="Helical" evidence="11">
    <location>
        <begin position="282"/>
        <end position="308"/>
    </location>
</feature>
<dbReference type="InterPro" id="IPR001881">
    <property type="entry name" value="EGF-like_Ca-bd_dom"/>
</dbReference>
<evidence type="ECO:0000256" key="6">
    <source>
        <dbReference type="ARBA" id="ARBA00022989"/>
    </source>
</evidence>
<keyword evidence="5" id="KW-0677">Repeat</keyword>
<dbReference type="InterPro" id="IPR051022">
    <property type="entry name" value="Notch_Cell-Fate_Det"/>
</dbReference>
<dbReference type="FunFam" id="2.10.25.10:FF:000117">
    <property type="entry name" value="Delta-like protein"/>
    <property type="match status" value="1"/>
</dbReference>
<dbReference type="GO" id="GO:0045197">
    <property type="term" value="P:establishment or maintenance of epithelial cell apical/basal polarity"/>
    <property type="evidence" value="ECO:0007669"/>
    <property type="project" value="TreeGrafter"/>
</dbReference>
<evidence type="ECO:0000256" key="1">
    <source>
        <dbReference type="ARBA" id="ARBA00004479"/>
    </source>
</evidence>
<feature type="disulfide bond" evidence="10">
    <location>
        <begin position="122"/>
        <end position="131"/>
    </location>
</feature>
<feature type="domain" description="EGF-like" evidence="12">
    <location>
        <begin position="95"/>
        <end position="132"/>
    </location>
</feature>
<evidence type="ECO:0000256" key="4">
    <source>
        <dbReference type="ARBA" id="ARBA00022729"/>
    </source>
</evidence>
<feature type="disulfide bond" evidence="10">
    <location>
        <begin position="241"/>
        <end position="250"/>
    </location>
</feature>
<keyword evidence="7 11" id="KW-0472">Membrane</keyword>
<feature type="disulfide bond" evidence="10">
    <location>
        <begin position="165"/>
        <end position="174"/>
    </location>
</feature>